<accession>D3BQP5</accession>
<dbReference type="InParanoid" id="D3BQP5"/>
<feature type="compositionally biased region" description="Basic and acidic residues" evidence="1">
    <location>
        <begin position="844"/>
        <end position="853"/>
    </location>
</feature>
<reference evidence="2 3" key="1">
    <citation type="journal article" date="2011" name="Genome Res.">
        <title>Phylogeny-wide analysis of social amoeba genomes highlights ancient origins for complex intercellular communication.</title>
        <authorList>
            <person name="Heidel A.J."/>
            <person name="Lawal H.M."/>
            <person name="Felder M."/>
            <person name="Schilde C."/>
            <person name="Helps N.R."/>
            <person name="Tunggal B."/>
            <person name="Rivero F."/>
            <person name="John U."/>
            <person name="Schleicher M."/>
            <person name="Eichinger L."/>
            <person name="Platzer M."/>
            <person name="Noegel A.A."/>
            <person name="Schaap P."/>
            <person name="Gloeckner G."/>
        </authorList>
    </citation>
    <scope>NUCLEOTIDE SEQUENCE [LARGE SCALE GENOMIC DNA]</scope>
    <source>
        <strain evidence="3">ATCC 26659 / Pp 5 / PN500</strain>
    </source>
</reference>
<feature type="region of interest" description="Disordered" evidence="1">
    <location>
        <begin position="741"/>
        <end position="870"/>
    </location>
</feature>
<comment type="caution">
    <text evidence="2">The sequence shown here is derived from an EMBL/GenBank/DDBJ whole genome shotgun (WGS) entry which is preliminary data.</text>
</comment>
<dbReference type="SMART" id="SM00368">
    <property type="entry name" value="LRR_RI"/>
    <property type="match status" value="6"/>
</dbReference>
<name>D3BQP5_HETP5</name>
<dbReference type="InterPro" id="IPR051279">
    <property type="entry name" value="PP1-Reg/Actin-Interact_Protein"/>
</dbReference>
<dbReference type="InterPro" id="IPR001611">
    <property type="entry name" value="Leu-rich_rpt"/>
</dbReference>
<evidence type="ECO:0000256" key="1">
    <source>
        <dbReference type="SAM" id="MobiDB-lite"/>
    </source>
</evidence>
<dbReference type="RefSeq" id="XP_020428597.1">
    <property type="nucleotide sequence ID" value="XM_020581012.1"/>
</dbReference>
<dbReference type="InterPro" id="IPR032675">
    <property type="entry name" value="LRR_dom_sf"/>
</dbReference>
<feature type="compositionally biased region" description="Acidic residues" evidence="1">
    <location>
        <begin position="813"/>
        <end position="824"/>
    </location>
</feature>
<gene>
    <name evidence="2" type="ORF">PPL_10231</name>
</gene>
<dbReference type="GO" id="GO:0005886">
    <property type="term" value="C:plasma membrane"/>
    <property type="evidence" value="ECO:0007669"/>
    <property type="project" value="TreeGrafter"/>
</dbReference>
<feature type="compositionally biased region" description="Low complexity" evidence="1">
    <location>
        <begin position="743"/>
        <end position="763"/>
    </location>
</feature>
<keyword evidence="3" id="KW-1185">Reference proteome</keyword>
<dbReference type="EMBL" id="ADBJ01000047">
    <property type="protein sequence ID" value="EFA76465.1"/>
    <property type="molecule type" value="Genomic_DNA"/>
</dbReference>
<dbReference type="Pfam" id="PF13516">
    <property type="entry name" value="LRR_6"/>
    <property type="match status" value="3"/>
</dbReference>
<dbReference type="Proteomes" id="UP000001396">
    <property type="component" value="Unassembled WGS sequence"/>
</dbReference>
<dbReference type="SUPFAM" id="SSF52047">
    <property type="entry name" value="RNI-like"/>
    <property type="match status" value="1"/>
</dbReference>
<dbReference type="Gene3D" id="3.80.10.10">
    <property type="entry name" value="Ribonuclease Inhibitor"/>
    <property type="match status" value="1"/>
</dbReference>
<evidence type="ECO:0000313" key="3">
    <source>
        <dbReference type="Proteomes" id="UP000001396"/>
    </source>
</evidence>
<dbReference type="GeneID" id="31365702"/>
<evidence type="ECO:0000313" key="2">
    <source>
        <dbReference type="EMBL" id="EFA76465.1"/>
    </source>
</evidence>
<protein>
    <submittedName>
        <fullName evidence="2">Leucine-rich repeat-containing protein</fullName>
    </submittedName>
</protein>
<dbReference type="STRING" id="670386.D3BQP5"/>
<dbReference type="GO" id="GO:0016477">
    <property type="term" value="P:cell migration"/>
    <property type="evidence" value="ECO:0007669"/>
    <property type="project" value="TreeGrafter"/>
</dbReference>
<feature type="compositionally biased region" description="Polar residues" evidence="1">
    <location>
        <begin position="861"/>
        <end position="870"/>
    </location>
</feature>
<dbReference type="GO" id="GO:0030027">
    <property type="term" value="C:lamellipodium"/>
    <property type="evidence" value="ECO:0007669"/>
    <property type="project" value="TreeGrafter"/>
</dbReference>
<dbReference type="OMA" id="FERNFGM"/>
<dbReference type="PANTHER" id="PTHR24112:SF38">
    <property type="entry name" value="LEUCINE-RICH REPEAT-CONTAINING PROTEIN"/>
    <property type="match status" value="1"/>
</dbReference>
<dbReference type="AlphaFoldDB" id="D3BQP5"/>
<dbReference type="GO" id="GO:0034315">
    <property type="term" value="P:regulation of Arp2/3 complex-mediated actin nucleation"/>
    <property type="evidence" value="ECO:0007669"/>
    <property type="project" value="TreeGrafter"/>
</dbReference>
<dbReference type="PANTHER" id="PTHR24112">
    <property type="entry name" value="LEUCINE-RICH REPEAT, ISOFORM F-RELATED"/>
    <property type="match status" value="1"/>
</dbReference>
<feature type="compositionally biased region" description="Low complexity" evidence="1">
    <location>
        <begin position="780"/>
        <end position="807"/>
    </location>
</feature>
<sequence length="870" mass="96576">MAEEMDPKFIEDSLGAIGGVFGEANLHNVWVEANKTAVPAASAFNKRLMVVGKYKMLSLKKGTFGKSVELEFHLYSITEINYQDDETVVIKYQVEVGEQQQHLGITVKASLEKIQQLILAIRTSYRQITCGFSEENMFKLNYPPEKLLPFSTPLVMSAASGYIDTYIAHSYFYKTISTLDYIRYIQALDSNETSELDYTHSPGNDPTSEISFNLFTAITSLRHNTFFKSLNLAGLPHANKQSFQPIANGLVKNPSNRVQMIDFSKNTITYPVMVTLCDCFSKLQHGLVSLDLSKCNLQPKAISILFESFERNFGMSLALKYLNLSYNKMGDIGSQALAGWMSKIKGFHSLQNLVLSNCALNFQIMGPPLRVLDVPRLNLSGNRIDREASKTLGSQVFDSVTTLTDLNLSECYLNAQSLEDIFVAFNRNRKIAHFTINLSRNSLGAGEASILSKSISGCRYLEALDISHNKLNCRSLMELINAIKNIDRFNLHELNIGNNYFTVGPEGDQLCGLIAQFITNFPTVRTLNLQGGRYPLGKSLFPLLETLVKNQSLREIDISDNGLTDASASIVGEMLRYNNTLHYLNLDSNQFGLSGWTSIAQPLLFDINRTLNHMIFSKTLSKAYTSTEIQNFSLHQAFNTLSKEKRSQLIQLFLKMQDKLAENRFEASLDLNSYVSEYATRVGYVVPTSADVVPLVPVPDHLSALPLPPSPMPENSVLNKSLQSTHLHDGADKKLATGNQGLVSSTASTGSVNGNSNNSNNNNILPPSSVGVDLNKQTHSNNDSLANGINNNNNTTTSAAPPALLPTQSSDWQPDENSEFEIEQVETGSSSYVNYESSEEEITNSEHESSDDKKRKKKSKNNFQNEAEVI</sequence>
<proteinExistence type="predicted"/>
<organism evidence="2 3">
    <name type="scientific">Heterostelium pallidum (strain ATCC 26659 / Pp 5 / PN500)</name>
    <name type="common">Cellular slime mold</name>
    <name type="synonym">Polysphondylium pallidum</name>
    <dbReference type="NCBI Taxonomy" id="670386"/>
    <lineage>
        <taxon>Eukaryota</taxon>
        <taxon>Amoebozoa</taxon>
        <taxon>Evosea</taxon>
        <taxon>Eumycetozoa</taxon>
        <taxon>Dictyostelia</taxon>
        <taxon>Acytosteliales</taxon>
        <taxon>Acytosteliaceae</taxon>
        <taxon>Heterostelium</taxon>
    </lineage>
</organism>